<dbReference type="Proteomes" id="UP000654075">
    <property type="component" value="Unassembled WGS sequence"/>
</dbReference>
<gene>
    <name evidence="4" type="ORF">PGLA1383_LOCUS13325</name>
</gene>
<comment type="caution">
    <text evidence="4">The sequence shown here is derived from an EMBL/GenBank/DDBJ whole genome shotgun (WGS) entry which is preliminary data.</text>
</comment>
<evidence type="ECO:0000313" key="5">
    <source>
        <dbReference type="Proteomes" id="UP000654075"/>
    </source>
</evidence>
<evidence type="ECO:0000259" key="3">
    <source>
        <dbReference type="Pfam" id="PF00849"/>
    </source>
</evidence>
<accession>A0A813E816</accession>
<feature type="region of interest" description="Disordered" evidence="2">
    <location>
        <begin position="270"/>
        <end position="289"/>
    </location>
</feature>
<dbReference type="InterPro" id="IPR020103">
    <property type="entry name" value="PsdUridine_synth_cat_dom_sf"/>
</dbReference>
<dbReference type="GO" id="GO:0000455">
    <property type="term" value="P:enzyme-directed rRNA pseudouridine synthesis"/>
    <property type="evidence" value="ECO:0007669"/>
    <property type="project" value="TreeGrafter"/>
</dbReference>
<feature type="non-terminal residue" evidence="4">
    <location>
        <position position="417"/>
    </location>
</feature>
<dbReference type="GO" id="GO:0003723">
    <property type="term" value="F:RNA binding"/>
    <property type="evidence" value="ECO:0007669"/>
    <property type="project" value="InterPro"/>
</dbReference>
<protein>
    <recommendedName>
        <fullName evidence="3">Pseudouridine synthase RsuA/RluA-like domain-containing protein</fullName>
    </recommendedName>
</protein>
<dbReference type="Gene3D" id="3.30.2350.10">
    <property type="entry name" value="Pseudouridine synthase"/>
    <property type="match status" value="1"/>
</dbReference>
<organism evidence="4 5">
    <name type="scientific">Polarella glacialis</name>
    <name type="common">Dinoflagellate</name>
    <dbReference type="NCBI Taxonomy" id="89957"/>
    <lineage>
        <taxon>Eukaryota</taxon>
        <taxon>Sar</taxon>
        <taxon>Alveolata</taxon>
        <taxon>Dinophyceae</taxon>
        <taxon>Suessiales</taxon>
        <taxon>Suessiaceae</taxon>
        <taxon>Polarella</taxon>
    </lineage>
</organism>
<dbReference type="GO" id="GO:0009982">
    <property type="term" value="F:pseudouridine synthase activity"/>
    <property type="evidence" value="ECO:0007669"/>
    <property type="project" value="InterPro"/>
</dbReference>
<dbReference type="OrthoDB" id="418349at2759"/>
<dbReference type="Pfam" id="PF00849">
    <property type="entry name" value="PseudoU_synth_2"/>
    <property type="match status" value="1"/>
</dbReference>
<dbReference type="InterPro" id="IPR006145">
    <property type="entry name" value="PsdUridine_synth_RsuA/RluA"/>
</dbReference>
<sequence length="417" mass="45509">AGLEVSIISLSAAARACETGRKWELSLHWLRNAGSFAGSRWQDTLRRLRELSPQELSQVVRAQAKSAELSRTSVLVVQAARPRLEEFRPRELATLIWSFATAAAVDTTFLHDASSQVASQLDSGSGGGLSLRGLADFAWALGASSSFGAAEAEELLPLWESVQRELLRRLQERAPEDFASKAPAEVADFASKVLVVLSACNLSGFLLDGTVQLARQTLLSLGRALQRLRAPQRSETPGLAEWQRAEGPATPGQPRVVLDLADMLVVQKPPGWQVDDGKDEPDPDAGRGGERLSSFVQSLLPVKRWPILGETTHQRGFIHRLDVPTSGLILVAKTYDAYYDLQLQLVTGKMPREYVVLCHGWVNPKRREIQARVQWGAHGRDAASSVSLSGRPSRTKLKVLAHALLGGQAFSLLAIRI</sequence>
<dbReference type="SUPFAM" id="SSF55120">
    <property type="entry name" value="Pseudouridine synthase"/>
    <property type="match status" value="1"/>
</dbReference>
<feature type="non-terminal residue" evidence="4">
    <location>
        <position position="1"/>
    </location>
</feature>
<keyword evidence="5" id="KW-1185">Reference proteome</keyword>
<evidence type="ECO:0000256" key="2">
    <source>
        <dbReference type="SAM" id="MobiDB-lite"/>
    </source>
</evidence>
<dbReference type="InterPro" id="IPR050188">
    <property type="entry name" value="RluA_PseudoU_synthase"/>
</dbReference>
<dbReference type="InterPro" id="IPR006224">
    <property type="entry name" value="PsdUridine_synth_RluA-like_CS"/>
</dbReference>
<dbReference type="PANTHER" id="PTHR21600:SF87">
    <property type="entry name" value="RNA PSEUDOURIDYLATE SYNTHASE DOMAIN-CONTAINING PROTEIN 1"/>
    <property type="match status" value="1"/>
</dbReference>
<evidence type="ECO:0000313" key="4">
    <source>
        <dbReference type="EMBL" id="CAE8594801.1"/>
    </source>
</evidence>
<dbReference type="AlphaFoldDB" id="A0A813E816"/>
<feature type="domain" description="Pseudouridine synthase RsuA/RluA-like" evidence="3">
    <location>
        <begin position="263"/>
        <end position="415"/>
    </location>
</feature>
<comment type="similarity">
    <text evidence="1">Belongs to the pseudouridine synthase RluA family.</text>
</comment>
<dbReference type="EMBL" id="CAJNNV010007344">
    <property type="protein sequence ID" value="CAE8594801.1"/>
    <property type="molecule type" value="Genomic_DNA"/>
</dbReference>
<feature type="region of interest" description="Disordered" evidence="2">
    <location>
        <begin position="230"/>
        <end position="251"/>
    </location>
</feature>
<evidence type="ECO:0000256" key="1">
    <source>
        <dbReference type="ARBA" id="ARBA00010876"/>
    </source>
</evidence>
<dbReference type="PROSITE" id="PS01129">
    <property type="entry name" value="PSI_RLU"/>
    <property type="match status" value="1"/>
</dbReference>
<reference evidence="4" key="1">
    <citation type="submission" date="2021-02" db="EMBL/GenBank/DDBJ databases">
        <authorList>
            <person name="Dougan E. K."/>
            <person name="Rhodes N."/>
            <person name="Thang M."/>
            <person name="Chan C."/>
        </authorList>
    </citation>
    <scope>NUCLEOTIDE SEQUENCE</scope>
</reference>
<name>A0A813E816_POLGL</name>
<proteinExistence type="inferred from homology"/>
<dbReference type="PANTHER" id="PTHR21600">
    <property type="entry name" value="MITOCHONDRIAL RNA PSEUDOURIDINE SYNTHASE"/>
    <property type="match status" value="1"/>
</dbReference>